<sequence>MLPFFRAAVRLARAPVTRATTRSRLASSLARSRPFDFSKHAKRVYNKSYQRPQPLESAVPLVGRILRLGLLQWASRPTFYFEAGAISATMGAFYLYHLERVPLSNRLRFNIMYPPFEQLIGEMAYDHFKEELEGQILPDDDPRVIQVRRVLETLVKHADLPIECDWEVVVVDSDVANAFVVPGGKIFVNTGILSVCGDDDGIAAVLGHEMAHNVARHVSESMSRDAVLMVTASFLQLFWNVPGRVSERVFRAAMSLPGSRAQESEADRIGLVIMAQSCYDPKAAVRFWRRMQEIEAKDGAVPEIISTHPSSKRREAELEALLPEAHQSAQSSKCHVVGKHVDDFNILALTQYSMARQVSDARDSL</sequence>
<keyword evidence="4 6" id="KW-0862">Zinc</keyword>
<dbReference type="GO" id="GO:0005743">
    <property type="term" value="C:mitochondrial inner membrane"/>
    <property type="evidence" value="ECO:0007669"/>
    <property type="project" value="TreeGrafter"/>
</dbReference>
<evidence type="ECO:0000256" key="6">
    <source>
        <dbReference type="RuleBase" id="RU003983"/>
    </source>
</evidence>
<dbReference type="AlphaFoldDB" id="A0AAV9X1K4"/>
<dbReference type="Proteomes" id="UP001365542">
    <property type="component" value="Unassembled WGS sequence"/>
</dbReference>
<dbReference type="Pfam" id="PF01435">
    <property type="entry name" value="Peptidase_M48"/>
    <property type="match status" value="1"/>
</dbReference>
<dbReference type="PANTHER" id="PTHR22726:SF1">
    <property type="entry name" value="METALLOENDOPEPTIDASE OMA1, MITOCHONDRIAL"/>
    <property type="match status" value="1"/>
</dbReference>
<evidence type="ECO:0000256" key="2">
    <source>
        <dbReference type="ARBA" id="ARBA00022723"/>
    </source>
</evidence>
<feature type="domain" description="Peptidase M48" evidence="7">
    <location>
        <begin position="146"/>
        <end position="320"/>
    </location>
</feature>
<accession>A0AAV9X1K4</accession>
<proteinExistence type="inferred from homology"/>
<dbReference type="PANTHER" id="PTHR22726">
    <property type="entry name" value="METALLOENDOPEPTIDASE OMA1"/>
    <property type="match status" value="1"/>
</dbReference>
<comment type="similarity">
    <text evidence="6">Belongs to the peptidase M48 family.</text>
</comment>
<evidence type="ECO:0000256" key="4">
    <source>
        <dbReference type="ARBA" id="ARBA00022833"/>
    </source>
</evidence>
<keyword evidence="2" id="KW-0479">Metal-binding</keyword>
<dbReference type="GO" id="GO:0004222">
    <property type="term" value="F:metalloendopeptidase activity"/>
    <property type="evidence" value="ECO:0007669"/>
    <property type="project" value="InterPro"/>
</dbReference>
<keyword evidence="9" id="KW-1185">Reference proteome</keyword>
<dbReference type="InterPro" id="IPR051156">
    <property type="entry name" value="Mito/Outer_Membr_Metalloprot"/>
</dbReference>
<evidence type="ECO:0000313" key="8">
    <source>
        <dbReference type="EMBL" id="KAK6530466.1"/>
    </source>
</evidence>
<keyword evidence="1 6" id="KW-0645">Protease</keyword>
<dbReference type="GO" id="GO:0046872">
    <property type="term" value="F:metal ion binding"/>
    <property type="evidence" value="ECO:0007669"/>
    <property type="project" value="UniProtKB-KW"/>
</dbReference>
<dbReference type="CDD" id="cd07331">
    <property type="entry name" value="M48C_Oma1_like"/>
    <property type="match status" value="1"/>
</dbReference>
<protein>
    <recommendedName>
        <fullName evidence="7">Peptidase M48 domain-containing protein</fullName>
    </recommendedName>
</protein>
<evidence type="ECO:0000256" key="5">
    <source>
        <dbReference type="ARBA" id="ARBA00023049"/>
    </source>
</evidence>
<keyword evidence="3 6" id="KW-0378">Hydrolase</keyword>
<evidence type="ECO:0000259" key="7">
    <source>
        <dbReference type="Pfam" id="PF01435"/>
    </source>
</evidence>
<keyword evidence="5 6" id="KW-0482">Metalloprotease</keyword>
<gene>
    <name evidence="8" type="ORF">TWF694_003818</name>
</gene>
<dbReference type="InterPro" id="IPR001915">
    <property type="entry name" value="Peptidase_M48"/>
</dbReference>
<dbReference type="EMBL" id="JAVHJO010000013">
    <property type="protein sequence ID" value="KAK6530466.1"/>
    <property type="molecule type" value="Genomic_DNA"/>
</dbReference>
<name>A0AAV9X1K4_9PEZI</name>
<comment type="cofactor">
    <cofactor evidence="6">
        <name>Zn(2+)</name>
        <dbReference type="ChEBI" id="CHEBI:29105"/>
    </cofactor>
    <text evidence="6">Binds 1 zinc ion per subunit.</text>
</comment>
<evidence type="ECO:0000313" key="9">
    <source>
        <dbReference type="Proteomes" id="UP001365542"/>
    </source>
</evidence>
<dbReference type="Gene3D" id="3.30.2010.10">
    <property type="entry name" value="Metalloproteases ('zincins'), catalytic domain"/>
    <property type="match status" value="1"/>
</dbReference>
<dbReference type="GO" id="GO:0006515">
    <property type="term" value="P:protein quality control for misfolded or incompletely synthesized proteins"/>
    <property type="evidence" value="ECO:0007669"/>
    <property type="project" value="TreeGrafter"/>
</dbReference>
<organism evidence="8 9">
    <name type="scientific">Orbilia ellipsospora</name>
    <dbReference type="NCBI Taxonomy" id="2528407"/>
    <lineage>
        <taxon>Eukaryota</taxon>
        <taxon>Fungi</taxon>
        <taxon>Dikarya</taxon>
        <taxon>Ascomycota</taxon>
        <taxon>Pezizomycotina</taxon>
        <taxon>Orbiliomycetes</taxon>
        <taxon>Orbiliales</taxon>
        <taxon>Orbiliaceae</taxon>
        <taxon>Orbilia</taxon>
    </lineage>
</organism>
<evidence type="ECO:0000256" key="1">
    <source>
        <dbReference type="ARBA" id="ARBA00022670"/>
    </source>
</evidence>
<comment type="caution">
    <text evidence="8">The sequence shown here is derived from an EMBL/GenBank/DDBJ whole genome shotgun (WGS) entry which is preliminary data.</text>
</comment>
<dbReference type="GO" id="GO:0034982">
    <property type="term" value="P:mitochondrial protein processing"/>
    <property type="evidence" value="ECO:0007669"/>
    <property type="project" value="TreeGrafter"/>
</dbReference>
<evidence type="ECO:0000256" key="3">
    <source>
        <dbReference type="ARBA" id="ARBA00022801"/>
    </source>
</evidence>
<reference evidence="8 9" key="1">
    <citation type="submission" date="2019-10" db="EMBL/GenBank/DDBJ databases">
        <authorList>
            <person name="Palmer J.M."/>
        </authorList>
    </citation>
    <scope>NUCLEOTIDE SEQUENCE [LARGE SCALE GENOMIC DNA]</scope>
    <source>
        <strain evidence="8 9">TWF694</strain>
    </source>
</reference>